<reference evidence="5 6" key="1">
    <citation type="journal article" date="2022" name="Gigascience">
        <title>A chromosome-level genome assembly and annotation of the desert horned lizard, Phrynosoma platyrhinos, provides insight into chromosomal rearrangements among reptiles.</title>
        <authorList>
            <person name="Koochekian N."/>
            <person name="Ascanio A."/>
            <person name="Farleigh K."/>
            <person name="Card D.C."/>
            <person name="Schield D.R."/>
            <person name="Castoe T.A."/>
            <person name="Jezkova T."/>
        </authorList>
    </citation>
    <scope>NUCLEOTIDE SEQUENCE [LARGE SCALE GENOMIC DNA]</scope>
    <source>
        <strain evidence="5">NK-2021</strain>
    </source>
</reference>
<accession>A0ABQ7SMT1</accession>
<dbReference type="Proteomes" id="UP000826234">
    <property type="component" value="Unassembled WGS sequence"/>
</dbReference>
<dbReference type="InterPro" id="IPR032675">
    <property type="entry name" value="LRR_dom_sf"/>
</dbReference>
<comment type="caution">
    <text evidence="5">The sequence shown here is derived from an EMBL/GenBank/DDBJ whole genome shotgun (WGS) entry which is preliminary data.</text>
</comment>
<protein>
    <submittedName>
        <fullName evidence="5">Uncharacterized protein</fullName>
    </submittedName>
</protein>
<evidence type="ECO:0000313" key="6">
    <source>
        <dbReference type="Proteomes" id="UP000826234"/>
    </source>
</evidence>
<evidence type="ECO:0000256" key="1">
    <source>
        <dbReference type="ARBA" id="ARBA00022614"/>
    </source>
</evidence>
<evidence type="ECO:0000256" key="2">
    <source>
        <dbReference type="ARBA" id="ARBA00022737"/>
    </source>
</evidence>
<keyword evidence="4" id="KW-0472">Membrane</keyword>
<dbReference type="PANTHER" id="PTHR24366">
    <property type="entry name" value="IG(IMMUNOGLOBULIN) AND LRR(LEUCINE RICH REPEAT) DOMAINS"/>
    <property type="match status" value="1"/>
</dbReference>
<keyword evidence="1" id="KW-0433">Leucine-rich repeat</keyword>
<dbReference type="SMART" id="SM00369">
    <property type="entry name" value="LRR_TYP"/>
    <property type="match status" value="3"/>
</dbReference>
<name>A0ABQ7SMT1_PHRPL</name>
<dbReference type="PROSITE" id="PS51450">
    <property type="entry name" value="LRR"/>
    <property type="match status" value="1"/>
</dbReference>
<sequence>MREETLDIAVFRSSSLPSTKEEYHSVMLHPEHSSLQGPAGPHTTGAIRLDSPCGLLERCSSVLPVSSVIGHKRWTVILFGMALLATELALGAVEETCNCSTTTDFHLFQSELVPEMCCVNLSRTNIETLDWSIFAGIAGLRELYLSNCGISDIIRADNGSSTLEILHLDHNQLSKVPDSFLKNVPSLRVLQLKSNQIQKLPEAFLEASDQIQEIYLDSNNLTSLPLGVFKSSLLELGLSNNSWDCTCTLFGNLDNFQLAPLDTEIICSTPQRFHGLNLKDIPRQEICRNHALTALFISLPLVTVLALVTCCFCKQKKKTGYALRGGKESHLATVERNGGKGSGDHHGYISGDLPIASAAESEKNILLRNQVLLKPSVALLGSNRDLYEEVEIKLGASDDSIMQENLDQDKSESNKLAMAEESVTGGESEAETVSVTDVLKDSADREKFYMNQSVDYYNLVPGIELEDSDHMEYENVDLC</sequence>
<dbReference type="SMART" id="SM00364">
    <property type="entry name" value="LRR_BAC"/>
    <property type="match status" value="3"/>
</dbReference>
<keyword evidence="4" id="KW-1133">Transmembrane helix</keyword>
<dbReference type="Pfam" id="PF00560">
    <property type="entry name" value="LRR_1"/>
    <property type="match status" value="1"/>
</dbReference>
<keyword evidence="6" id="KW-1185">Reference proteome</keyword>
<dbReference type="Pfam" id="PF13855">
    <property type="entry name" value="LRR_8"/>
    <property type="match status" value="1"/>
</dbReference>
<dbReference type="Gene3D" id="3.80.10.10">
    <property type="entry name" value="Ribonuclease Inhibitor"/>
    <property type="match status" value="1"/>
</dbReference>
<gene>
    <name evidence="5" type="ORF">JD844_018076</name>
</gene>
<dbReference type="InterPro" id="IPR001611">
    <property type="entry name" value="Leu-rich_rpt"/>
</dbReference>
<evidence type="ECO:0000313" key="5">
    <source>
        <dbReference type="EMBL" id="KAH0618672.1"/>
    </source>
</evidence>
<keyword evidence="2" id="KW-0677">Repeat</keyword>
<proteinExistence type="predicted"/>
<dbReference type="EMBL" id="JAIPUX010005289">
    <property type="protein sequence ID" value="KAH0618672.1"/>
    <property type="molecule type" value="Genomic_DNA"/>
</dbReference>
<dbReference type="InterPro" id="IPR003591">
    <property type="entry name" value="Leu-rich_rpt_typical-subtyp"/>
</dbReference>
<feature type="region of interest" description="Disordered" evidence="3">
    <location>
        <begin position="406"/>
        <end position="430"/>
    </location>
</feature>
<dbReference type="SUPFAM" id="SSF52058">
    <property type="entry name" value="L domain-like"/>
    <property type="match status" value="1"/>
</dbReference>
<evidence type="ECO:0000256" key="4">
    <source>
        <dbReference type="SAM" id="Phobius"/>
    </source>
</evidence>
<dbReference type="PANTHER" id="PTHR24366:SF96">
    <property type="entry name" value="LEUCINE RICH REPEAT CONTAINING 53"/>
    <property type="match status" value="1"/>
</dbReference>
<feature type="transmembrane region" description="Helical" evidence="4">
    <location>
        <begin position="291"/>
        <end position="313"/>
    </location>
</feature>
<organism evidence="5 6">
    <name type="scientific">Phrynosoma platyrhinos</name>
    <name type="common">Desert horned lizard</name>
    <dbReference type="NCBI Taxonomy" id="52577"/>
    <lineage>
        <taxon>Eukaryota</taxon>
        <taxon>Metazoa</taxon>
        <taxon>Chordata</taxon>
        <taxon>Craniata</taxon>
        <taxon>Vertebrata</taxon>
        <taxon>Euteleostomi</taxon>
        <taxon>Lepidosauria</taxon>
        <taxon>Squamata</taxon>
        <taxon>Bifurcata</taxon>
        <taxon>Unidentata</taxon>
        <taxon>Episquamata</taxon>
        <taxon>Toxicofera</taxon>
        <taxon>Iguania</taxon>
        <taxon>Phrynosomatidae</taxon>
        <taxon>Phrynosomatinae</taxon>
        <taxon>Phrynosoma</taxon>
    </lineage>
</organism>
<evidence type="ECO:0000256" key="3">
    <source>
        <dbReference type="SAM" id="MobiDB-lite"/>
    </source>
</evidence>
<keyword evidence="4" id="KW-0812">Transmembrane</keyword>